<evidence type="ECO:0000313" key="3">
    <source>
        <dbReference type="Proteomes" id="UP000540412"/>
    </source>
</evidence>
<keyword evidence="3" id="KW-1185">Reference proteome</keyword>
<dbReference type="Gene3D" id="3.10.450.50">
    <property type="match status" value="1"/>
</dbReference>
<feature type="domain" description="SnoaL-like" evidence="1">
    <location>
        <begin position="10"/>
        <end position="117"/>
    </location>
</feature>
<dbReference type="AlphaFoldDB" id="A0A7W9UL73"/>
<protein>
    <recommendedName>
        <fullName evidence="1">SnoaL-like domain-containing protein</fullName>
    </recommendedName>
</protein>
<evidence type="ECO:0000259" key="1">
    <source>
        <dbReference type="Pfam" id="PF12680"/>
    </source>
</evidence>
<reference evidence="2 3" key="1">
    <citation type="submission" date="2020-08" db="EMBL/GenBank/DDBJ databases">
        <title>Sequencing the genomes of 1000 actinobacteria strains.</title>
        <authorList>
            <person name="Klenk H.-P."/>
        </authorList>
    </citation>
    <scope>NUCLEOTIDE SEQUENCE [LARGE SCALE GENOMIC DNA]</scope>
    <source>
        <strain evidence="2 3">DSM 43582</strain>
    </source>
</reference>
<evidence type="ECO:0000313" key="2">
    <source>
        <dbReference type="EMBL" id="MBB5917236.1"/>
    </source>
</evidence>
<gene>
    <name evidence="2" type="ORF">BJY24_006148</name>
</gene>
<dbReference type="Proteomes" id="UP000540412">
    <property type="component" value="Unassembled WGS sequence"/>
</dbReference>
<dbReference type="RefSeq" id="WP_040748032.1">
    <property type="nucleotide sequence ID" value="NZ_JACHIT010000002.1"/>
</dbReference>
<dbReference type="PANTHER" id="PTHR41252:SF1">
    <property type="entry name" value="BLR2505 PROTEIN"/>
    <property type="match status" value="1"/>
</dbReference>
<sequence length="141" mass="15821">MDTESNRELVRSIFERMARGEAAALTEAMADDCRWVFPGDWSWSGTWEPKNVVVQNLLRPLTTQFADGYRSEADLVLADGDRVVAQVRGYATTTRGEPYHQTYCFLFRIAGGRITEVIEHCDTALVERVLEPLPRPGALSG</sequence>
<organism evidence="2 3">
    <name type="scientific">Nocardia transvalensis</name>
    <dbReference type="NCBI Taxonomy" id="37333"/>
    <lineage>
        <taxon>Bacteria</taxon>
        <taxon>Bacillati</taxon>
        <taxon>Actinomycetota</taxon>
        <taxon>Actinomycetes</taxon>
        <taxon>Mycobacteriales</taxon>
        <taxon>Nocardiaceae</taxon>
        <taxon>Nocardia</taxon>
    </lineage>
</organism>
<proteinExistence type="predicted"/>
<dbReference type="Pfam" id="PF12680">
    <property type="entry name" value="SnoaL_2"/>
    <property type="match status" value="1"/>
</dbReference>
<accession>A0A7W9UL73</accession>
<dbReference type="PANTHER" id="PTHR41252">
    <property type="entry name" value="BLR2505 PROTEIN"/>
    <property type="match status" value="1"/>
</dbReference>
<comment type="caution">
    <text evidence="2">The sequence shown here is derived from an EMBL/GenBank/DDBJ whole genome shotgun (WGS) entry which is preliminary data.</text>
</comment>
<name>A0A7W9UL73_9NOCA</name>
<dbReference type="InterPro" id="IPR032710">
    <property type="entry name" value="NTF2-like_dom_sf"/>
</dbReference>
<dbReference type="SUPFAM" id="SSF54427">
    <property type="entry name" value="NTF2-like"/>
    <property type="match status" value="1"/>
</dbReference>
<dbReference type="EMBL" id="JACHIT010000002">
    <property type="protein sequence ID" value="MBB5917236.1"/>
    <property type="molecule type" value="Genomic_DNA"/>
</dbReference>
<dbReference type="InterPro" id="IPR037401">
    <property type="entry name" value="SnoaL-like"/>
</dbReference>